<dbReference type="InterPro" id="IPR017850">
    <property type="entry name" value="Alkaline_phosphatase_core_sf"/>
</dbReference>
<dbReference type="SUPFAM" id="SSF53649">
    <property type="entry name" value="Alkaline phosphatase-like"/>
    <property type="match status" value="1"/>
</dbReference>
<evidence type="ECO:0000313" key="2">
    <source>
        <dbReference type="Proteomes" id="UP000675554"/>
    </source>
</evidence>
<name>A0A8T4INW7_9ACTN</name>
<feature type="non-terminal residue" evidence="1">
    <location>
        <position position="88"/>
    </location>
</feature>
<feature type="non-terminal residue" evidence="1">
    <location>
        <position position="1"/>
    </location>
</feature>
<protein>
    <submittedName>
        <fullName evidence="1">Alkaline phosphatase family protein</fullName>
    </submittedName>
</protein>
<sequence>AGASDSPADRVCVFLVDGMGWEILRQHPDEAPFLTSLLPGSVNGTGTPLTSGFPSTTAASLASVGTGLAPGVHGLPGYTALNPATGEL</sequence>
<dbReference type="EMBL" id="JAGSMN010000278">
    <property type="protein sequence ID" value="MBR7673956.1"/>
    <property type="molecule type" value="Genomic_DNA"/>
</dbReference>
<comment type="caution">
    <text evidence="1">The sequence shown here is derived from an EMBL/GenBank/DDBJ whole genome shotgun (WGS) entry which is preliminary data.</text>
</comment>
<dbReference type="AlphaFoldDB" id="A0A8T4INW7"/>
<keyword evidence="2" id="KW-1185">Reference proteome</keyword>
<dbReference type="InterPro" id="IPR002591">
    <property type="entry name" value="Phosphodiest/P_Trfase"/>
</dbReference>
<accession>A0A8T4INW7</accession>
<reference evidence="1" key="1">
    <citation type="submission" date="2021-04" db="EMBL/GenBank/DDBJ databases">
        <title>Sequencing of actinobacteria type strains.</title>
        <authorList>
            <person name="Nguyen G.-S."/>
            <person name="Wentzel A."/>
        </authorList>
    </citation>
    <scope>NUCLEOTIDE SEQUENCE</scope>
    <source>
        <strain evidence="1">DSM 42095</strain>
    </source>
</reference>
<evidence type="ECO:0000313" key="1">
    <source>
        <dbReference type="EMBL" id="MBR7673956.1"/>
    </source>
</evidence>
<gene>
    <name evidence="1" type="ORF">KDA82_13210</name>
</gene>
<dbReference type="Pfam" id="PF01663">
    <property type="entry name" value="Phosphodiest"/>
    <property type="match status" value="1"/>
</dbReference>
<proteinExistence type="predicted"/>
<organism evidence="1 2">
    <name type="scientific">Streptomyces daliensis</name>
    <dbReference type="NCBI Taxonomy" id="299421"/>
    <lineage>
        <taxon>Bacteria</taxon>
        <taxon>Bacillati</taxon>
        <taxon>Actinomycetota</taxon>
        <taxon>Actinomycetes</taxon>
        <taxon>Kitasatosporales</taxon>
        <taxon>Streptomycetaceae</taxon>
        <taxon>Streptomyces</taxon>
    </lineage>
</organism>
<dbReference type="Gene3D" id="3.40.720.10">
    <property type="entry name" value="Alkaline Phosphatase, subunit A"/>
    <property type="match status" value="1"/>
</dbReference>
<dbReference type="Proteomes" id="UP000675554">
    <property type="component" value="Unassembled WGS sequence"/>
</dbReference>